<evidence type="ECO:0000313" key="3">
    <source>
        <dbReference type="Proteomes" id="UP000053424"/>
    </source>
</evidence>
<dbReference type="AlphaFoldDB" id="A0A0C2YLM6"/>
<feature type="compositionally biased region" description="Polar residues" evidence="1">
    <location>
        <begin position="11"/>
        <end position="31"/>
    </location>
</feature>
<sequence length="112" mass="11812">MPATRNVPEESPTSTLTGISRIPTSNSTATEGGNGHDRERGTRTDKEASDPCLDASSSRGEDPSEIAKMRMGMITAITSDFASDGPVASDVEKDMLPAGMNVFQSAVNHVAW</sequence>
<name>A0A0C2YLM6_HEBCY</name>
<evidence type="ECO:0000256" key="1">
    <source>
        <dbReference type="SAM" id="MobiDB-lite"/>
    </source>
</evidence>
<organism evidence="2 3">
    <name type="scientific">Hebeloma cylindrosporum</name>
    <dbReference type="NCBI Taxonomy" id="76867"/>
    <lineage>
        <taxon>Eukaryota</taxon>
        <taxon>Fungi</taxon>
        <taxon>Dikarya</taxon>
        <taxon>Basidiomycota</taxon>
        <taxon>Agaricomycotina</taxon>
        <taxon>Agaricomycetes</taxon>
        <taxon>Agaricomycetidae</taxon>
        <taxon>Agaricales</taxon>
        <taxon>Agaricineae</taxon>
        <taxon>Hymenogastraceae</taxon>
        <taxon>Hebeloma</taxon>
    </lineage>
</organism>
<dbReference type="EMBL" id="KN831779">
    <property type="protein sequence ID" value="KIM41932.1"/>
    <property type="molecule type" value="Genomic_DNA"/>
</dbReference>
<proteinExistence type="predicted"/>
<accession>A0A0C2YLM6</accession>
<gene>
    <name evidence="2" type="ORF">M413DRAFT_445136</name>
</gene>
<dbReference type="Proteomes" id="UP000053424">
    <property type="component" value="Unassembled WGS sequence"/>
</dbReference>
<dbReference type="HOGENOM" id="CLU_2146163_0_0_1"/>
<protein>
    <submittedName>
        <fullName evidence="2">Uncharacterized protein</fullName>
    </submittedName>
</protein>
<reference evidence="3" key="2">
    <citation type="submission" date="2015-01" db="EMBL/GenBank/DDBJ databases">
        <title>Evolutionary Origins and Diversification of the Mycorrhizal Mutualists.</title>
        <authorList>
            <consortium name="DOE Joint Genome Institute"/>
            <consortium name="Mycorrhizal Genomics Consortium"/>
            <person name="Kohler A."/>
            <person name="Kuo A."/>
            <person name="Nagy L.G."/>
            <person name="Floudas D."/>
            <person name="Copeland A."/>
            <person name="Barry K.W."/>
            <person name="Cichocki N."/>
            <person name="Veneault-Fourrey C."/>
            <person name="LaButti K."/>
            <person name="Lindquist E.A."/>
            <person name="Lipzen A."/>
            <person name="Lundell T."/>
            <person name="Morin E."/>
            <person name="Murat C."/>
            <person name="Riley R."/>
            <person name="Ohm R."/>
            <person name="Sun H."/>
            <person name="Tunlid A."/>
            <person name="Henrissat B."/>
            <person name="Grigoriev I.V."/>
            <person name="Hibbett D.S."/>
            <person name="Martin F."/>
        </authorList>
    </citation>
    <scope>NUCLEOTIDE SEQUENCE [LARGE SCALE GENOMIC DNA]</scope>
    <source>
        <strain evidence="3">h7</strain>
    </source>
</reference>
<reference evidence="2 3" key="1">
    <citation type="submission" date="2014-04" db="EMBL/GenBank/DDBJ databases">
        <authorList>
            <consortium name="DOE Joint Genome Institute"/>
            <person name="Kuo A."/>
            <person name="Gay G."/>
            <person name="Dore J."/>
            <person name="Kohler A."/>
            <person name="Nagy L.G."/>
            <person name="Floudas D."/>
            <person name="Copeland A."/>
            <person name="Barry K.W."/>
            <person name="Cichocki N."/>
            <person name="Veneault-Fourrey C."/>
            <person name="LaButti K."/>
            <person name="Lindquist E.A."/>
            <person name="Lipzen A."/>
            <person name="Lundell T."/>
            <person name="Morin E."/>
            <person name="Murat C."/>
            <person name="Sun H."/>
            <person name="Tunlid A."/>
            <person name="Henrissat B."/>
            <person name="Grigoriev I.V."/>
            <person name="Hibbett D.S."/>
            <person name="Martin F."/>
            <person name="Nordberg H.P."/>
            <person name="Cantor M.N."/>
            <person name="Hua S.X."/>
        </authorList>
    </citation>
    <scope>NUCLEOTIDE SEQUENCE [LARGE SCALE GENOMIC DNA]</scope>
    <source>
        <strain evidence="3">h7</strain>
    </source>
</reference>
<feature type="region of interest" description="Disordered" evidence="1">
    <location>
        <begin position="1"/>
        <end position="66"/>
    </location>
</feature>
<feature type="compositionally biased region" description="Basic and acidic residues" evidence="1">
    <location>
        <begin position="34"/>
        <end position="49"/>
    </location>
</feature>
<evidence type="ECO:0000313" key="2">
    <source>
        <dbReference type="EMBL" id="KIM41932.1"/>
    </source>
</evidence>
<keyword evidence="3" id="KW-1185">Reference proteome</keyword>